<dbReference type="InterPro" id="IPR011990">
    <property type="entry name" value="TPR-like_helical_dom_sf"/>
</dbReference>
<feature type="repeat" description="TPR" evidence="3">
    <location>
        <begin position="248"/>
        <end position="281"/>
    </location>
</feature>
<feature type="region of interest" description="Disordered" evidence="4">
    <location>
        <begin position="397"/>
        <end position="425"/>
    </location>
</feature>
<dbReference type="Proteomes" id="UP000239899">
    <property type="component" value="Unassembled WGS sequence"/>
</dbReference>
<reference evidence="6 7" key="1">
    <citation type="journal article" date="2018" name="Plant J.">
        <title>Genome sequences of Chlorella sorokiniana UTEX 1602 and Micractinium conductrix SAG 241.80: implications to maltose excretion by a green alga.</title>
        <authorList>
            <person name="Arriola M.B."/>
            <person name="Velmurugan N."/>
            <person name="Zhang Y."/>
            <person name="Plunkett M.H."/>
            <person name="Hondzo H."/>
            <person name="Barney B.M."/>
        </authorList>
    </citation>
    <scope>NUCLEOTIDE SEQUENCE [LARGE SCALE GENOMIC DNA]</scope>
    <source>
        <strain evidence="7">UTEX 1602</strain>
    </source>
</reference>
<dbReference type="PROSITE" id="PS50005">
    <property type="entry name" value="TPR"/>
    <property type="match status" value="2"/>
</dbReference>
<name>A0A2P6TKS6_CHLSO</name>
<evidence type="ECO:0000313" key="6">
    <source>
        <dbReference type="EMBL" id="PRW44875.1"/>
    </source>
</evidence>
<feature type="region of interest" description="Disordered" evidence="4">
    <location>
        <begin position="317"/>
        <end position="346"/>
    </location>
</feature>
<feature type="compositionally biased region" description="Low complexity" evidence="4">
    <location>
        <begin position="403"/>
        <end position="413"/>
    </location>
</feature>
<evidence type="ECO:0000256" key="3">
    <source>
        <dbReference type="PROSITE-ProRule" id="PRU00339"/>
    </source>
</evidence>
<dbReference type="Pfam" id="PF13181">
    <property type="entry name" value="TPR_8"/>
    <property type="match status" value="2"/>
</dbReference>
<comment type="caution">
    <text evidence="6">The sequence shown here is derived from an EMBL/GenBank/DDBJ whole genome shotgun (WGS) entry which is preliminary data.</text>
</comment>
<evidence type="ECO:0000256" key="4">
    <source>
        <dbReference type="SAM" id="MobiDB-lite"/>
    </source>
</evidence>
<dbReference type="OrthoDB" id="515365at2759"/>
<evidence type="ECO:0000256" key="1">
    <source>
        <dbReference type="ARBA" id="ARBA00022737"/>
    </source>
</evidence>
<dbReference type="Pfam" id="PF13877">
    <property type="entry name" value="RPAP3_C"/>
    <property type="match status" value="1"/>
</dbReference>
<dbReference type="Gene3D" id="1.25.40.10">
    <property type="entry name" value="Tetratricopeptide repeat domain"/>
    <property type="match status" value="1"/>
</dbReference>
<protein>
    <submittedName>
        <fullName evidence="6">RNA polymerase II-associated 3-like isoform X1</fullName>
    </submittedName>
</protein>
<evidence type="ECO:0000256" key="2">
    <source>
        <dbReference type="ARBA" id="ARBA00022803"/>
    </source>
</evidence>
<dbReference type="InterPro" id="IPR019734">
    <property type="entry name" value="TPR_rpt"/>
</dbReference>
<proteinExistence type="predicted"/>
<dbReference type="InterPro" id="IPR025986">
    <property type="entry name" value="RPAP3-like_C"/>
</dbReference>
<keyword evidence="1" id="KW-0677">Repeat</keyword>
<dbReference type="SUPFAM" id="SSF48452">
    <property type="entry name" value="TPR-like"/>
    <property type="match status" value="1"/>
</dbReference>
<dbReference type="Pfam" id="PF07719">
    <property type="entry name" value="TPR_2"/>
    <property type="match status" value="1"/>
</dbReference>
<gene>
    <name evidence="6" type="ORF">C2E21_6331</name>
</gene>
<feature type="domain" description="RNA-polymerase II-associated protein 3-like C-terminal" evidence="5">
    <location>
        <begin position="471"/>
        <end position="558"/>
    </location>
</feature>
<dbReference type="SMART" id="SM00028">
    <property type="entry name" value="TPR"/>
    <property type="match status" value="3"/>
</dbReference>
<feature type="compositionally biased region" description="Basic and acidic residues" evidence="4">
    <location>
        <begin position="31"/>
        <end position="40"/>
    </location>
</feature>
<dbReference type="InterPro" id="IPR013105">
    <property type="entry name" value="TPR_2"/>
</dbReference>
<feature type="compositionally biased region" description="Low complexity" evidence="4">
    <location>
        <begin position="48"/>
        <end position="69"/>
    </location>
</feature>
<sequence length="599" mass="61035">MAASQFDAQHAVRMDAEQLNDYMQELFNWSKDMKRNERAKPPPPPQAAPAASKQQASGPTADQLQQQQAVPPPPPQQQQEEGGSVARHPAAHTYEHYSRKWDRFDVDAALAEDDAEGGTSTQQASTQPAQQPSSSSAAPSSSGRSAPVAIPQARATVPVGPSKASAPAVAPTSVGAAPTSAEGWKDAGNAAFKRGQHREAADCYTRSLELQPTCLAFANRAMARLKLGQAAEAEADCSQALDLDPLYTKAYLRRATARRQLGQLLGAVEDCESALRLEPNNKQAAGDRAACVAALLKEEGLEPLTRSQWLPLVLSSSTGTSGGSGGSGGCTLGGTDQPAEELAAGAGHKAAAAAEAPAGDALISVAAVKRLKPETAAVAAQTDVATLEPAATAEAVPASQQGAAEWPTAATSAAGGGCGGSAAEAATPDVAKPAAAAPAAEAVARQQPPASAPVVPAAAAAAAVAPAAFKPPRTGLEFEKAWKGLKGDRQLQAAYLLALQPSSLPTLLRQALSPGLLAAAAAALLRPGMQQAPAAAVGLLESLAQVPRFDLNLLSVPPRQRAELAADWDAAAAGVEAQAGGEGPALAGRLMAVRQRYKL</sequence>
<feature type="compositionally biased region" description="Low complexity" evidence="4">
    <location>
        <begin position="117"/>
        <end position="146"/>
    </location>
</feature>
<dbReference type="PANTHER" id="PTHR47329">
    <property type="entry name" value="OS05G0129900 PROTEIN"/>
    <property type="match status" value="1"/>
</dbReference>
<feature type="compositionally biased region" description="Gly residues" evidence="4">
    <location>
        <begin position="320"/>
        <end position="332"/>
    </location>
</feature>
<feature type="repeat" description="TPR" evidence="3">
    <location>
        <begin position="181"/>
        <end position="214"/>
    </location>
</feature>
<dbReference type="STRING" id="3076.A0A2P6TKS6"/>
<organism evidence="6 7">
    <name type="scientific">Chlorella sorokiniana</name>
    <name type="common">Freshwater green alga</name>
    <dbReference type="NCBI Taxonomy" id="3076"/>
    <lineage>
        <taxon>Eukaryota</taxon>
        <taxon>Viridiplantae</taxon>
        <taxon>Chlorophyta</taxon>
        <taxon>core chlorophytes</taxon>
        <taxon>Trebouxiophyceae</taxon>
        <taxon>Chlorellales</taxon>
        <taxon>Chlorellaceae</taxon>
        <taxon>Chlorella clade</taxon>
        <taxon>Chlorella</taxon>
    </lineage>
</organism>
<dbReference type="EMBL" id="LHPG02000012">
    <property type="protein sequence ID" value="PRW44875.1"/>
    <property type="molecule type" value="Genomic_DNA"/>
</dbReference>
<dbReference type="AlphaFoldDB" id="A0A2P6TKS6"/>
<accession>A0A2P6TKS6</accession>
<evidence type="ECO:0000313" key="7">
    <source>
        <dbReference type="Proteomes" id="UP000239899"/>
    </source>
</evidence>
<dbReference type="PANTHER" id="PTHR47329:SF1">
    <property type="entry name" value="OS05G0129900 PROTEIN"/>
    <property type="match status" value="1"/>
</dbReference>
<feature type="region of interest" description="Disordered" evidence="4">
    <location>
        <begin position="28"/>
        <end position="183"/>
    </location>
</feature>
<keyword evidence="7" id="KW-1185">Reference proteome</keyword>
<keyword evidence="2 3" id="KW-0802">TPR repeat</keyword>
<evidence type="ECO:0000259" key="5">
    <source>
        <dbReference type="Pfam" id="PF13877"/>
    </source>
</evidence>
<feature type="compositionally biased region" description="Basic and acidic residues" evidence="4">
    <location>
        <begin position="93"/>
        <end position="106"/>
    </location>
</feature>